<dbReference type="CDD" id="cd08050">
    <property type="entry name" value="TAF6C"/>
    <property type="match status" value="1"/>
</dbReference>
<comment type="caution">
    <text evidence="9">The sequence shown here is derived from an EMBL/GenBank/DDBJ whole genome shotgun (WGS) entry which is preliminary data.</text>
</comment>
<name>A0AA35W870_GEOBA</name>
<feature type="region of interest" description="Disordered" evidence="7">
    <location>
        <begin position="123"/>
        <end position="157"/>
    </location>
</feature>
<dbReference type="Proteomes" id="UP001174909">
    <property type="component" value="Unassembled WGS sequence"/>
</dbReference>
<accession>A0AA35W870</accession>
<reference evidence="9" key="1">
    <citation type="submission" date="2023-03" db="EMBL/GenBank/DDBJ databases">
        <authorList>
            <person name="Steffen K."/>
            <person name="Cardenas P."/>
        </authorList>
    </citation>
    <scope>NUCLEOTIDE SEQUENCE</scope>
</reference>
<keyword evidence="4" id="KW-0804">Transcription</keyword>
<dbReference type="Pfam" id="PF02969">
    <property type="entry name" value="TAF"/>
    <property type="match status" value="1"/>
</dbReference>
<keyword evidence="5" id="KW-0539">Nucleus</keyword>
<dbReference type="GO" id="GO:0016251">
    <property type="term" value="F:RNA polymerase II general transcription initiation factor activity"/>
    <property type="evidence" value="ECO:0007669"/>
    <property type="project" value="InterPro"/>
</dbReference>
<dbReference type="SUPFAM" id="SSF47113">
    <property type="entry name" value="Histone-fold"/>
    <property type="match status" value="1"/>
</dbReference>
<dbReference type="InterPro" id="IPR004823">
    <property type="entry name" value="TAF_TATA-bd_Histone-like_dom"/>
</dbReference>
<organism evidence="9 10">
    <name type="scientific">Geodia barretti</name>
    <name type="common">Barrett's horny sponge</name>
    <dbReference type="NCBI Taxonomy" id="519541"/>
    <lineage>
        <taxon>Eukaryota</taxon>
        <taxon>Metazoa</taxon>
        <taxon>Porifera</taxon>
        <taxon>Demospongiae</taxon>
        <taxon>Heteroscleromorpha</taxon>
        <taxon>Tetractinellida</taxon>
        <taxon>Astrophorina</taxon>
        <taxon>Geodiidae</taxon>
        <taxon>Geodia</taxon>
    </lineage>
</organism>
<dbReference type="FunFam" id="1.25.40.770:FF:000001">
    <property type="entry name" value="Transcription initiation factor TFIID subunit 6"/>
    <property type="match status" value="1"/>
</dbReference>
<dbReference type="PANTHER" id="PTHR10221:SF9">
    <property type="entry name" value="TRANSCRIPTION INITIATION FACTOR TFIID SUBUNIT 6"/>
    <property type="match status" value="1"/>
</dbReference>
<evidence type="ECO:0000256" key="4">
    <source>
        <dbReference type="ARBA" id="ARBA00023163"/>
    </source>
</evidence>
<keyword evidence="10" id="KW-1185">Reference proteome</keyword>
<evidence type="ECO:0000256" key="2">
    <source>
        <dbReference type="ARBA" id="ARBA00007688"/>
    </source>
</evidence>
<sequence length="580" mass="62879">MIGESVGVSSISEDVATTIAEDVEYRLKEVVQDGLKFMRHSKRHRMKCSDLGCAMRAKNIEPLYGFDSAEHCPFKHTTGGSKEYFYPDDKEFELADLISAPMPALPVDATLRAHWLAVDGVQPSIPENPAPSTLEDQKKKALGNDRAQPSDGLLHTKDVRFDKKSKKSSKEEVSSGTEWSKLKPLQAHALSLEQQLYYKEISDACVGISDTKRIESLASLSSDPGLYQLLPQFSSFITEGIRVGMSQRKLQTLKFLLKMVKALFDNPTLSLDRCLHELVPAITSCMINRQVCARPESEDHWYLRDQAAKILAEMCKKHNNSANCLQSRVTRVLLQALNNNTQGLAVHYGALAGLIELGQECITSLVLPQLKKESQYVDAATPSRSTEHQAATKITQLLQRCVAPVILSVQPSLDMLQAYQEQYGSLGLPLYNQVKNLKHARAGIPLQGVAARLQSPTLKSPTVTSVGQLKTKPAPLTLTSPQVSAIKISGKTTPRAQSPISAISSPTLAAALRFVSVSSSSQLASPTALSPSTTPISMSLLSAVINNPAIVSQLSSALSQTNTTASSGSAQDSKTPTTSS</sequence>
<proteinExistence type="inferred from homology"/>
<evidence type="ECO:0000256" key="5">
    <source>
        <dbReference type="ARBA" id="ARBA00023242"/>
    </source>
</evidence>
<dbReference type="GO" id="GO:0005669">
    <property type="term" value="C:transcription factor TFIID complex"/>
    <property type="evidence" value="ECO:0007669"/>
    <property type="project" value="InterPro"/>
</dbReference>
<evidence type="ECO:0000313" key="9">
    <source>
        <dbReference type="EMBL" id="CAI8001637.1"/>
    </source>
</evidence>
<dbReference type="SMART" id="SM00803">
    <property type="entry name" value="TAF"/>
    <property type="match status" value="1"/>
</dbReference>
<dbReference type="AlphaFoldDB" id="A0AA35W870"/>
<dbReference type="Gene3D" id="1.25.40.770">
    <property type="entry name" value="TAF6, C-terminal HEAT repeat domain"/>
    <property type="match status" value="1"/>
</dbReference>
<dbReference type="SUPFAM" id="SSF48371">
    <property type="entry name" value="ARM repeat"/>
    <property type="match status" value="1"/>
</dbReference>
<dbReference type="InterPro" id="IPR011442">
    <property type="entry name" value="TAF6_C"/>
</dbReference>
<comment type="subcellular location">
    <subcellularLocation>
        <location evidence="1">Nucleus</location>
    </subcellularLocation>
</comment>
<dbReference type="GO" id="GO:0046695">
    <property type="term" value="C:SLIK (SAGA-like) complex"/>
    <property type="evidence" value="ECO:0007669"/>
    <property type="project" value="InterPro"/>
</dbReference>
<keyword evidence="3" id="KW-0805">Transcription regulation</keyword>
<dbReference type="GO" id="GO:0000124">
    <property type="term" value="C:SAGA complex"/>
    <property type="evidence" value="ECO:0007669"/>
    <property type="project" value="InterPro"/>
</dbReference>
<dbReference type="EMBL" id="CASHTH010000445">
    <property type="protein sequence ID" value="CAI8001637.1"/>
    <property type="molecule type" value="Genomic_DNA"/>
</dbReference>
<dbReference type="Pfam" id="PF07571">
    <property type="entry name" value="TAF6_C"/>
    <property type="match status" value="1"/>
</dbReference>
<dbReference type="GO" id="GO:0051123">
    <property type="term" value="P:RNA polymerase II preinitiation complex assembly"/>
    <property type="evidence" value="ECO:0007669"/>
    <property type="project" value="TreeGrafter"/>
</dbReference>
<evidence type="ECO:0000256" key="1">
    <source>
        <dbReference type="ARBA" id="ARBA00004123"/>
    </source>
</evidence>
<evidence type="ECO:0000256" key="6">
    <source>
        <dbReference type="ARBA" id="ARBA00040091"/>
    </source>
</evidence>
<dbReference type="CDD" id="cd22931">
    <property type="entry name" value="HFD_TAF6"/>
    <property type="match status" value="1"/>
</dbReference>
<dbReference type="PANTHER" id="PTHR10221">
    <property type="entry name" value="TRANSCRIPTION INITIATION FACTOR TFIID SUBUNIT 6"/>
    <property type="match status" value="1"/>
</dbReference>
<feature type="domain" description="TATA box binding protein associated factor (TAF) histone-like fold" evidence="8">
    <location>
        <begin position="2"/>
        <end position="56"/>
    </location>
</feature>
<dbReference type="Gene3D" id="1.10.20.10">
    <property type="entry name" value="Histone, subunit A"/>
    <property type="match status" value="1"/>
</dbReference>
<evidence type="ECO:0000256" key="7">
    <source>
        <dbReference type="SAM" id="MobiDB-lite"/>
    </source>
</evidence>
<evidence type="ECO:0000256" key="3">
    <source>
        <dbReference type="ARBA" id="ARBA00023015"/>
    </source>
</evidence>
<dbReference type="GO" id="GO:0003713">
    <property type="term" value="F:transcription coactivator activity"/>
    <property type="evidence" value="ECO:0007669"/>
    <property type="project" value="TreeGrafter"/>
</dbReference>
<dbReference type="GO" id="GO:0046982">
    <property type="term" value="F:protein heterodimerization activity"/>
    <property type="evidence" value="ECO:0007669"/>
    <property type="project" value="InterPro"/>
</dbReference>
<dbReference type="InterPro" id="IPR046344">
    <property type="entry name" value="TAF6_C_sf"/>
</dbReference>
<gene>
    <name evidence="9" type="ORF">GBAR_LOCUS3231</name>
</gene>
<evidence type="ECO:0000259" key="8">
    <source>
        <dbReference type="SMART" id="SM00803"/>
    </source>
</evidence>
<dbReference type="InterPro" id="IPR037796">
    <property type="entry name" value="TAF6"/>
</dbReference>
<dbReference type="InterPro" id="IPR016024">
    <property type="entry name" value="ARM-type_fold"/>
</dbReference>
<protein>
    <recommendedName>
        <fullName evidence="6">Transcription initiation factor TFIID subunit 6</fullName>
    </recommendedName>
</protein>
<evidence type="ECO:0000313" key="10">
    <source>
        <dbReference type="Proteomes" id="UP001174909"/>
    </source>
</evidence>
<dbReference type="InterPro" id="IPR009072">
    <property type="entry name" value="Histone-fold"/>
</dbReference>
<comment type="similarity">
    <text evidence="2">Belongs to the TAF6 family.</text>
</comment>